<reference evidence="6 7" key="1">
    <citation type="submission" date="2019-03" db="EMBL/GenBank/DDBJ databases">
        <title>Genomic Encyclopedia of Type Strains, Phase III (KMG-III): the genomes of soil and plant-associated and newly described type strains.</title>
        <authorList>
            <person name="Whitman W."/>
        </authorList>
    </citation>
    <scope>NUCLEOTIDE SEQUENCE [LARGE SCALE GENOMIC DNA]</scope>
    <source>
        <strain evidence="6 7">CGMCC 1.7002</strain>
    </source>
</reference>
<evidence type="ECO:0000256" key="2">
    <source>
        <dbReference type="ARBA" id="ARBA00023125"/>
    </source>
</evidence>
<keyword evidence="2 4" id="KW-0238">DNA-binding</keyword>
<sequence>MTIPTYVGITVAMRKRLAKTDRRTEILNEARMLIATRGYAATEMEDIRLACQLSRGGLYHHFGSKRAVLDALVEEEVMGLAKVLKEAVVWPIAVLLDFGASHLGNDPGIVADLSSDEERLEYLSSLEVAFDRYLSGLLSEKMQAHILPSFDAAHVAELFLTVNMHINRRQIMGDWNEGQAAGFAATSLQALEPFLKDPTQLHAIVIELQKVSVS</sequence>
<dbReference type="AlphaFoldDB" id="A0A4R6VK56"/>
<evidence type="ECO:0000313" key="6">
    <source>
        <dbReference type="EMBL" id="TDQ63918.1"/>
    </source>
</evidence>
<dbReference type="EMBL" id="SNYR01000002">
    <property type="protein sequence ID" value="TDQ63918.1"/>
    <property type="molecule type" value="Genomic_DNA"/>
</dbReference>
<feature type="DNA-binding region" description="H-T-H motif" evidence="4">
    <location>
        <begin position="43"/>
        <end position="62"/>
    </location>
</feature>
<proteinExistence type="predicted"/>
<gene>
    <name evidence="6" type="ORF">ATL17_1927</name>
</gene>
<dbReference type="Pfam" id="PF00440">
    <property type="entry name" value="TetR_N"/>
    <property type="match status" value="1"/>
</dbReference>
<dbReference type="Proteomes" id="UP000295391">
    <property type="component" value="Unassembled WGS sequence"/>
</dbReference>
<dbReference type="SUPFAM" id="SSF46689">
    <property type="entry name" value="Homeodomain-like"/>
    <property type="match status" value="1"/>
</dbReference>
<dbReference type="PANTHER" id="PTHR30055">
    <property type="entry name" value="HTH-TYPE TRANSCRIPTIONAL REGULATOR RUTR"/>
    <property type="match status" value="1"/>
</dbReference>
<keyword evidence="1" id="KW-0805">Transcription regulation</keyword>
<keyword evidence="7" id="KW-1185">Reference proteome</keyword>
<accession>A0A4R6VK56</accession>
<evidence type="ECO:0000313" key="7">
    <source>
        <dbReference type="Proteomes" id="UP000295391"/>
    </source>
</evidence>
<name>A0A4R6VK56_9HYPH</name>
<dbReference type="PRINTS" id="PR00455">
    <property type="entry name" value="HTHTETR"/>
</dbReference>
<comment type="caution">
    <text evidence="6">The sequence shown here is derived from an EMBL/GenBank/DDBJ whole genome shotgun (WGS) entry which is preliminary data.</text>
</comment>
<evidence type="ECO:0000256" key="3">
    <source>
        <dbReference type="ARBA" id="ARBA00023163"/>
    </source>
</evidence>
<dbReference type="PROSITE" id="PS50977">
    <property type="entry name" value="HTH_TETR_2"/>
    <property type="match status" value="1"/>
</dbReference>
<evidence type="ECO:0000256" key="4">
    <source>
        <dbReference type="PROSITE-ProRule" id="PRU00335"/>
    </source>
</evidence>
<dbReference type="PANTHER" id="PTHR30055:SF240">
    <property type="entry name" value="HTH-TYPE TRANSCRIPTIONAL REGULATOR ACRR"/>
    <property type="match status" value="1"/>
</dbReference>
<feature type="domain" description="HTH tetR-type" evidence="5">
    <location>
        <begin position="20"/>
        <end position="80"/>
    </location>
</feature>
<dbReference type="InterPro" id="IPR050109">
    <property type="entry name" value="HTH-type_TetR-like_transc_reg"/>
</dbReference>
<evidence type="ECO:0000259" key="5">
    <source>
        <dbReference type="PROSITE" id="PS50977"/>
    </source>
</evidence>
<dbReference type="GO" id="GO:0003700">
    <property type="term" value="F:DNA-binding transcription factor activity"/>
    <property type="evidence" value="ECO:0007669"/>
    <property type="project" value="TreeGrafter"/>
</dbReference>
<organism evidence="6 7">
    <name type="scientific">Maritalea mobilis</name>
    <dbReference type="NCBI Taxonomy" id="483324"/>
    <lineage>
        <taxon>Bacteria</taxon>
        <taxon>Pseudomonadati</taxon>
        <taxon>Pseudomonadota</taxon>
        <taxon>Alphaproteobacteria</taxon>
        <taxon>Hyphomicrobiales</taxon>
        <taxon>Devosiaceae</taxon>
        <taxon>Maritalea</taxon>
    </lineage>
</organism>
<dbReference type="InterPro" id="IPR001647">
    <property type="entry name" value="HTH_TetR"/>
</dbReference>
<dbReference type="GO" id="GO:0000976">
    <property type="term" value="F:transcription cis-regulatory region binding"/>
    <property type="evidence" value="ECO:0007669"/>
    <property type="project" value="TreeGrafter"/>
</dbReference>
<evidence type="ECO:0000256" key="1">
    <source>
        <dbReference type="ARBA" id="ARBA00023015"/>
    </source>
</evidence>
<keyword evidence="3" id="KW-0804">Transcription</keyword>
<protein>
    <submittedName>
        <fullName evidence="6">TetR family transcriptional regulator</fullName>
    </submittedName>
</protein>
<dbReference type="Gene3D" id="1.10.357.10">
    <property type="entry name" value="Tetracycline Repressor, domain 2"/>
    <property type="match status" value="1"/>
</dbReference>
<dbReference type="InterPro" id="IPR009057">
    <property type="entry name" value="Homeodomain-like_sf"/>
</dbReference>